<comment type="caution">
    <text evidence="6">The sequence shown here is derived from an EMBL/GenBank/DDBJ whole genome shotgun (WGS) entry which is preliminary data.</text>
</comment>
<reference evidence="6" key="1">
    <citation type="journal article" date="2023" name="BMC Genomics">
        <title>Chromosome-level genome assemblies of Cutaneotrichosporon spp. (Trichosporonales, Basidiomycota) reveal imbalanced evolution between nucleotide sequences and chromosome synteny.</title>
        <authorList>
            <person name="Kobayashi Y."/>
            <person name="Kayamori A."/>
            <person name="Aoki K."/>
            <person name="Shiwa Y."/>
            <person name="Matsutani M."/>
            <person name="Fujita N."/>
            <person name="Sugita T."/>
            <person name="Iwasaki W."/>
            <person name="Tanaka N."/>
            <person name="Takashima M."/>
        </authorList>
    </citation>
    <scope>NUCLEOTIDE SEQUENCE</scope>
    <source>
        <strain evidence="6">HIS016</strain>
    </source>
</reference>
<keyword evidence="7" id="KW-1185">Reference proteome</keyword>
<dbReference type="GO" id="GO:0050085">
    <property type="term" value="F:mannitol 2-dehydrogenase (NADP+) activity"/>
    <property type="evidence" value="ECO:0007669"/>
    <property type="project" value="UniProtKB-ARBA"/>
</dbReference>
<dbReference type="GO" id="GO:0050152">
    <property type="term" value="F:omega-amidase activity"/>
    <property type="evidence" value="ECO:0007669"/>
    <property type="project" value="TreeGrafter"/>
</dbReference>
<dbReference type="InterPro" id="IPR003010">
    <property type="entry name" value="C-N_Hydrolase"/>
</dbReference>
<dbReference type="InterPro" id="IPR045254">
    <property type="entry name" value="Nit1/2_C-N_Hydrolase"/>
</dbReference>
<reference evidence="6" key="2">
    <citation type="submission" date="2023-06" db="EMBL/GenBank/DDBJ databases">
        <authorList>
            <person name="Kobayashi Y."/>
            <person name="Kayamori A."/>
            <person name="Aoki K."/>
            <person name="Shiwa Y."/>
            <person name="Fujita N."/>
            <person name="Sugita T."/>
            <person name="Iwasaki W."/>
            <person name="Tanaka N."/>
            <person name="Takashima M."/>
        </authorList>
    </citation>
    <scope>NUCLEOTIDE SEQUENCE</scope>
    <source>
        <strain evidence="6">HIS016</strain>
    </source>
</reference>
<evidence type="ECO:0000259" key="5">
    <source>
        <dbReference type="PROSITE" id="PS50263"/>
    </source>
</evidence>
<evidence type="ECO:0000313" key="6">
    <source>
        <dbReference type="EMBL" id="GMK60014.1"/>
    </source>
</evidence>
<dbReference type="GO" id="GO:0006541">
    <property type="term" value="P:glutamine metabolic process"/>
    <property type="evidence" value="ECO:0007669"/>
    <property type="project" value="TreeGrafter"/>
</dbReference>
<dbReference type="CDD" id="cd07572">
    <property type="entry name" value="nit"/>
    <property type="match status" value="1"/>
</dbReference>
<keyword evidence="2" id="KW-0378">Hydrolase</keyword>
<dbReference type="InterPro" id="IPR002347">
    <property type="entry name" value="SDR_fam"/>
</dbReference>
<dbReference type="PRINTS" id="PR00081">
    <property type="entry name" value="GDHRDH"/>
</dbReference>
<organism evidence="6 7">
    <name type="scientific">Cutaneotrichosporon spelunceum</name>
    <dbReference type="NCBI Taxonomy" id="1672016"/>
    <lineage>
        <taxon>Eukaryota</taxon>
        <taxon>Fungi</taxon>
        <taxon>Dikarya</taxon>
        <taxon>Basidiomycota</taxon>
        <taxon>Agaricomycotina</taxon>
        <taxon>Tremellomycetes</taxon>
        <taxon>Trichosporonales</taxon>
        <taxon>Trichosporonaceae</taxon>
        <taxon>Cutaneotrichosporon</taxon>
    </lineage>
</organism>
<accession>A0AAD3U003</accession>
<dbReference type="GO" id="GO:0006107">
    <property type="term" value="P:oxaloacetate metabolic process"/>
    <property type="evidence" value="ECO:0007669"/>
    <property type="project" value="TreeGrafter"/>
</dbReference>
<dbReference type="PRINTS" id="PR00080">
    <property type="entry name" value="SDRFAMILY"/>
</dbReference>
<evidence type="ECO:0000256" key="3">
    <source>
        <dbReference type="ARBA" id="ARBA00022857"/>
    </source>
</evidence>
<dbReference type="Gene3D" id="3.60.110.10">
    <property type="entry name" value="Carbon-nitrogen hydrolase"/>
    <property type="match status" value="1"/>
</dbReference>
<dbReference type="InterPro" id="IPR036291">
    <property type="entry name" value="NAD(P)-bd_dom_sf"/>
</dbReference>
<gene>
    <name evidence="6" type="primary">NIT3</name>
    <name evidence="6" type="ORF">CspeluHIS016_0902310</name>
</gene>
<dbReference type="Pfam" id="PF00795">
    <property type="entry name" value="CN_hydrolase"/>
    <property type="match status" value="1"/>
</dbReference>
<comment type="similarity">
    <text evidence="1">Belongs to the short-chain dehydrogenases/reductases (SDR) family.</text>
</comment>
<dbReference type="FunFam" id="3.40.50.720:FF:000090">
    <property type="entry name" value="NADP-dependent mannitol dehydrogenase"/>
    <property type="match status" value="1"/>
</dbReference>
<dbReference type="PROSITE" id="PS50263">
    <property type="entry name" value="CN_HYDROLASE"/>
    <property type="match status" value="1"/>
</dbReference>
<proteinExistence type="inferred from homology"/>
<dbReference type="Pfam" id="PF13561">
    <property type="entry name" value="adh_short_C2"/>
    <property type="match status" value="1"/>
</dbReference>
<keyword evidence="4" id="KW-0560">Oxidoreductase</keyword>
<dbReference type="SUPFAM" id="SSF56317">
    <property type="entry name" value="Carbon-nitrogen hydrolase"/>
    <property type="match status" value="1"/>
</dbReference>
<dbReference type="SUPFAM" id="SSF51735">
    <property type="entry name" value="NAD(P)-binding Rossmann-fold domains"/>
    <property type="match status" value="1"/>
</dbReference>
<evidence type="ECO:0000256" key="2">
    <source>
        <dbReference type="ARBA" id="ARBA00022801"/>
    </source>
</evidence>
<dbReference type="PANTHER" id="PTHR23088:SF30">
    <property type="entry name" value="OMEGA-AMIDASE NIT2"/>
    <property type="match status" value="1"/>
</dbReference>
<dbReference type="PROSITE" id="PS01227">
    <property type="entry name" value="UPF0012"/>
    <property type="match status" value="1"/>
</dbReference>
<dbReference type="GO" id="GO:0006528">
    <property type="term" value="P:asparagine metabolic process"/>
    <property type="evidence" value="ECO:0007669"/>
    <property type="project" value="TreeGrafter"/>
</dbReference>
<dbReference type="GO" id="GO:0005975">
    <property type="term" value="P:carbohydrate metabolic process"/>
    <property type="evidence" value="ECO:0007669"/>
    <property type="project" value="UniProtKB-ARBA"/>
</dbReference>
<dbReference type="AlphaFoldDB" id="A0AAD3U003"/>
<sequence length="612" mass="65671">MPAPSHQMLDHRVKNIPSAVSVGRHMSTEAKSVHSVRARMLPSFSTEGKVCVVTGAARGLGKTMASSLIESGASQLVILDLNSGEAQEAANELSASLGEEGEIEAVGLACDVSNETSVQQAFATIEARFGRIDILVTAAGIVANFPAETYPTDGVRKLLDINVMGTWFCAREAARLMPNGGSQVLIGSMSGSIVNIPQPQTPYNFSKAAVRQMARSLAVEWAGRGIRVNCISPGYMLTALTKGILDKDPVLRDTWVSKIPQGRMGDPSDLKGAVVYLASDASKYTTGSELVVDGGYTLPLPVRQQLLPLSHNYATMALIQAKPFRLALLQLAGLSANKASNIAVARKAVATAAASVPKPDLIVLPEIWNSPYAVTAFREYSERVPNVKDGAEVAGSTEGETITAMREMARAAGTYLIGGSIPEHDPESDAIYNTLTVYDPQGHMVAKHRKVHLFDIDIPGRQTFKESDTLTGGSTLNSFDTPFGKIGVGICYDIRFPEMAMVAARQGCVAMIYPAAFNTTTGPMHWTLLQRSRANDNQIYVAMCSPARHPEAAYQAYGHSSVVDPVGNVLAEADEKEAIVYADIDTDLLATTRRNLPVTVQRRFDVYPDVAK</sequence>
<evidence type="ECO:0000256" key="1">
    <source>
        <dbReference type="ARBA" id="ARBA00006484"/>
    </source>
</evidence>
<dbReference type="Proteomes" id="UP001222932">
    <property type="component" value="Unassembled WGS sequence"/>
</dbReference>
<feature type="domain" description="CN hydrolase" evidence="5">
    <location>
        <begin position="324"/>
        <end position="586"/>
    </location>
</feature>
<dbReference type="PANTHER" id="PTHR23088">
    <property type="entry name" value="NITRILASE-RELATED"/>
    <property type="match status" value="1"/>
</dbReference>
<name>A0AAD3U003_9TREE</name>
<dbReference type="GO" id="GO:0005739">
    <property type="term" value="C:mitochondrion"/>
    <property type="evidence" value="ECO:0007669"/>
    <property type="project" value="TreeGrafter"/>
</dbReference>
<dbReference type="Gene3D" id="3.40.50.720">
    <property type="entry name" value="NAD(P)-binding Rossmann-like Domain"/>
    <property type="match status" value="1"/>
</dbReference>
<dbReference type="InterPro" id="IPR001110">
    <property type="entry name" value="UPF0012_CS"/>
</dbReference>
<dbReference type="EMBL" id="BTCM01000009">
    <property type="protein sequence ID" value="GMK60014.1"/>
    <property type="molecule type" value="Genomic_DNA"/>
</dbReference>
<evidence type="ECO:0000256" key="4">
    <source>
        <dbReference type="ARBA" id="ARBA00023002"/>
    </source>
</evidence>
<protein>
    <recommendedName>
        <fullName evidence="5">CN hydrolase domain-containing protein</fullName>
    </recommendedName>
</protein>
<evidence type="ECO:0000313" key="7">
    <source>
        <dbReference type="Proteomes" id="UP001222932"/>
    </source>
</evidence>
<keyword evidence="3" id="KW-0521">NADP</keyword>
<dbReference type="InterPro" id="IPR036526">
    <property type="entry name" value="C-N_Hydrolase_sf"/>
</dbReference>